<accession>A0A3P7UQM7</accession>
<name>A0A183F817_HELPZ</name>
<proteinExistence type="predicted"/>
<reference evidence="3" key="2">
    <citation type="submission" date="2019-09" db="UniProtKB">
        <authorList>
            <consortium name="WormBaseParasite"/>
        </authorList>
    </citation>
    <scope>IDENTIFICATION</scope>
</reference>
<organism evidence="2 3">
    <name type="scientific">Heligmosomoides polygyrus</name>
    <name type="common">Parasitic roundworm</name>
    <dbReference type="NCBI Taxonomy" id="6339"/>
    <lineage>
        <taxon>Eukaryota</taxon>
        <taxon>Metazoa</taxon>
        <taxon>Ecdysozoa</taxon>
        <taxon>Nematoda</taxon>
        <taxon>Chromadorea</taxon>
        <taxon>Rhabditida</taxon>
        <taxon>Rhabditina</taxon>
        <taxon>Rhabditomorpha</taxon>
        <taxon>Strongyloidea</taxon>
        <taxon>Heligmosomidae</taxon>
        <taxon>Heligmosomoides</taxon>
    </lineage>
</organism>
<accession>A0A183F817</accession>
<evidence type="ECO:0000313" key="3">
    <source>
        <dbReference type="WBParaSite" id="HPBE_0000230901-mRNA-1"/>
    </source>
</evidence>
<evidence type="ECO:0000313" key="2">
    <source>
        <dbReference type="Proteomes" id="UP000050761"/>
    </source>
</evidence>
<sequence>MENSTTAARQIGKLTRQVARHIAAVYELFTDYNVNLDSLQLDQFCSDDLQPFTRDIHIARSNLLRCYTQLELLHHQWQELISTSPDEDRTFTNFIDKYGDYRNNLQQAAEVLEKLDSVIDLLHQEFKKQQLPLPVPTPAASDALSHDSIHEKQEDMTHFSEHFNKESSTPAISAQPTITLHGLQHQQHLVKSLLMCVEVQLFNPLDDSKEMTPSVTVTLDFSRLMNHPRLLILLSMPNFWNSSNDFGATNPWASWTIQRQKMKSDVSNCSTAQSATTNTRKGTQSNCRLNALHHNFLQIVT</sequence>
<evidence type="ECO:0000313" key="1">
    <source>
        <dbReference type="EMBL" id="VDO24407.1"/>
    </source>
</evidence>
<dbReference type="EMBL" id="UZAH01003338">
    <property type="protein sequence ID" value="VDO24407.1"/>
    <property type="molecule type" value="Genomic_DNA"/>
</dbReference>
<dbReference type="AlphaFoldDB" id="A0A183F817"/>
<gene>
    <name evidence="1" type="ORF">HPBE_LOCUS2310</name>
</gene>
<reference evidence="1 2" key="1">
    <citation type="submission" date="2018-11" db="EMBL/GenBank/DDBJ databases">
        <authorList>
            <consortium name="Pathogen Informatics"/>
        </authorList>
    </citation>
    <scope>NUCLEOTIDE SEQUENCE [LARGE SCALE GENOMIC DNA]</scope>
</reference>
<dbReference type="Proteomes" id="UP000050761">
    <property type="component" value="Unassembled WGS sequence"/>
</dbReference>
<protein>
    <submittedName>
        <fullName evidence="3">Mediator of RNA polymerase II transcription subunit 21</fullName>
    </submittedName>
</protein>
<keyword evidence="2" id="KW-1185">Reference proteome</keyword>
<dbReference type="WBParaSite" id="HPBE_0000230901-mRNA-1">
    <property type="protein sequence ID" value="HPBE_0000230901-mRNA-1"/>
    <property type="gene ID" value="HPBE_0000230901"/>
</dbReference>